<evidence type="ECO:0000256" key="13">
    <source>
        <dbReference type="ARBA" id="ARBA00022833"/>
    </source>
</evidence>
<comment type="subcellular location">
    <subcellularLocation>
        <location evidence="2">Peroxisome membrane</location>
        <topology evidence="2">Multi-pass membrane protein</topology>
    </subcellularLocation>
</comment>
<keyword evidence="16" id="KW-0472">Membrane</keyword>
<comment type="pathway">
    <text evidence="3">Protein modification; protein ubiquitination.</text>
</comment>
<keyword evidence="11 19" id="KW-0863">Zinc-finger</keyword>
<evidence type="ECO:0000256" key="12">
    <source>
        <dbReference type="ARBA" id="ARBA00022786"/>
    </source>
</evidence>
<keyword evidence="22" id="KW-1185">Reference proteome</keyword>
<evidence type="ECO:0000256" key="14">
    <source>
        <dbReference type="ARBA" id="ARBA00022927"/>
    </source>
</evidence>
<proteinExistence type="inferred from homology"/>
<sequence length="303" mass="34582">MPSDAGAAEIVRSNQKDNFYLQYLKNTLADVVQSVWGARRWLRWKVELDFLASVGYLALTTLADYQTLGEEYVSILQVDQSKRSIPSKLRRGLMILLQVCTPYLLQKLFTFLEMKLHSNTWELSQRFRVLLLKVVKTCRAVIPYIHRSHLALFYLQGVYYNVSKRVTGIRYLRVSSSPSDPGSPRASYSILGWLSLIQLTYSVGKHGWDAVSMATSTTTDGKRDEEEEKEQVTASSHSESYVSPGSRCSLCLESRKHSTATPCGHLFCWDCILEWCESKLECPLCREKLEPSRLVCLQNFDPT</sequence>
<keyword evidence="12" id="KW-0833">Ubl conjugation pathway</keyword>
<dbReference type="Gene3D" id="3.30.40.10">
    <property type="entry name" value="Zinc/RING finger domain, C3HC4 (zinc finger)"/>
    <property type="match status" value="1"/>
</dbReference>
<evidence type="ECO:0000256" key="11">
    <source>
        <dbReference type="ARBA" id="ARBA00022771"/>
    </source>
</evidence>
<dbReference type="PANTHER" id="PTHR23350">
    <property type="entry name" value="PEROXISOME ASSEMBLY PROTEIN 10"/>
    <property type="match status" value="1"/>
</dbReference>
<keyword evidence="10" id="KW-0479">Metal-binding</keyword>
<evidence type="ECO:0000256" key="3">
    <source>
        <dbReference type="ARBA" id="ARBA00004906"/>
    </source>
</evidence>
<dbReference type="Pfam" id="PF13639">
    <property type="entry name" value="zf-RING_2"/>
    <property type="match status" value="1"/>
</dbReference>
<evidence type="ECO:0000256" key="1">
    <source>
        <dbReference type="ARBA" id="ARBA00000900"/>
    </source>
</evidence>
<evidence type="ECO:0000256" key="2">
    <source>
        <dbReference type="ARBA" id="ARBA00004585"/>
    </source>
</evidence>
<keyword evidence="9" id="KW-0812">Transmembrane</keyword>
<dbReference type="InParanoid" id="A0A1S3JR58"/>
<feature type="compositionally biased region" description="Polar residues" evidence="20">
    <location>
        <begin position="232"/>
        <end position="243"/>
    </location>
</feature>
<comment type="catalytic activity">
    <reaction evidence="1">
        <text>S-ubiquitinyl-[E2 ubiquitin-conjugating enzyme]-L-cysteine + [acceptor protein]-L-lysine = [E2 ubiquitin-conjugating enzyme]-L-cysteine + N(6)-ubiquitinyl-[acceptor protein]-L-lysine.</text>
        <dbReference type="EC" id="2.3.2.27"/>
    </reaction>
</comment>
<dbReference type="PANTHER" id="PTHR23350:SF0">
    <property type="entry name" value="PEROXISOME BIOGENESIS FACTOR 10"/>
    <property type="match status" value="1"/>
</dbReference>
<evidence type="ECO:0000256" key="18">
    <source>
        <dbReference type="ARBA" id="ARBA00045271"/>
    </source>
</evidence>
<evidence type="ECO:0000256" key="5">
    <source>
        <dbReference type="ARBA" id="ARBA00012483"/>
    </source>
</evidence>
<dbReference type="PROSITE" id="PS00518">
    <property type="entry name" value="ZF_RING_1"/>
    <property type="match status" value="1"/>
</dbReference>
<evidence type="ECO:0000256" key="8">
    <source>
        <dbReference type="ARBA" id="ARBA00022679"/>
    </source>
</evidence>
<keyword evidence="7" id="KW-0962">Peroxisome biogenesis</keyword>
<feature type="region of interest" description="Disordered" evidence="20">
    <location>
        <begin position="216"/>
        <end position="246"/>
    </location>
</feature>
<evidence type="ECO:0000259" key="21">
    <source>
        <dbReference type="PROSITE" id="PS50089"/>
    </source>
</evidence>
<evidence type="ECO:0000256" key="19">
    <source>
        <dbReference type="PROSITE-ProRule" id="PRU00175"/>
    </source>
</evidence>
<reference evidence="23" key="1">
    <citation type="submission" date="2025-08" db="UniProtKB">
        <authorList>
            <consortium name="RefSeq"/>
        </authorList>
    </citation>
    <scope>IDENTIFICATION</scope>
    <source>
        <tissue evidence="23">Gonads</tissue>
    </source>
</reference>
<keyword evidence="8" id="KW-0808">Transferase</keyword>
<keyword evidence="14" id="KW-0653">Protein transport</keyword>
<dbReference type="RefSeq" id="XP_013412893.1">
    <property type="nucleotide sequence ID" value="XM_013557439.1"/>
</dbReference>
<dbReference type="GeneID" id="106175434"/>
<dbReference type="OMA" id="YCDVVQL"/>
<evidence type="ECO:0000256" key="4">
    <source>
        <dbReference type="ARBA" id="ARBA00008704"/>
    </source>
</evidence>
<organism evidence="22 23">
    <name type="scientific">Lingula anatina</name>
    <name type="common">Brachiopod</name>
    <name type="synonym">Lingula unguis</name>
    <dbReference type="NCBI Taxonomy" id="7574"/>
    <lineage>
        <taxon>Eukaryota</taxon>
        <taxon>Metazoa</taxon>
        <taxon>Spiralia</taxon>
        <taxon>Lophotrochozoa</taxon>
        <taxon>Brachiopoda</taxon>
        <taxon>Linguliformea</taxon>
        <taxon>Lingulata</taxon>
        <taxon>Lingulida</taxon>
        <taxon>Linguloidea</taxon>
        <taxon>Lingulidae</taxon>
        <taxon>Lingula</taxon>
    </lineage>
</organism>
<evidence type="ECO:0000256" key="7">
    <source>
        <dbReference type="ARBA" id="ARBA00022593"/>
    </source>
</evidence>
<comment type="similarity">
    <text evidence="4">Belongs to the pex2/pex10/pex12 family.</text>
</comment>
<dbReference type="InterPro" id="IPR013083">
    <property type="entry name" value="Znf_RING/FYVE/PHD"/>
</dbReference>
<evidence type="ECO:0000256" key="10">
    <source>
        <dbReference type="ARBA" id="ARBA00022723"/>
    </source>
</evidence>
<dbReference type="Proteomes" id="UP000085678">
    <property type="component" value="Unplaced"/>
</dbReference>
<keyword evidence="17" id="KW-0576">Peroxisome</keyword>
<dbReference type="InterPro" id="IPR017907">
    <property type="entry name" value="Znf_RING_CS"/>
</dbReference>
<dbReference type="OrthoDB" id="6270329at2759"/>
<dbReference type="PROSITE" id="PS50089">
    <property type="entry name" value="ZF_RING_2"/>
    <property type="match status" value="1"/>
</dbReference>
<dbReference type="SUPFAM" id="SSF57850">
    <property type="entry name" value="RING/U-box"/>
    <property type="match status" value="1"/>
</dbReference>
<dbReference type="AlphaFoldDB" id="A0A1S3JR58"/>
<accession>A0A1S3JR58</accession>
<dbReference type="FunFam" id="3.30.40.10:FF:000332">
    <property type="entry name" value="Peroxisome biogenesis factor 10"/>
    <property type="match status" value="1"/>
</dbReference>
<dbReference type="STRING" id="7574.A0A1S3JR58"/>
<evidence type="ECO:0000313" key="22">
    <source>
        <dbReference type="Proteomes" id="UP000085678"/>
    </source>
</evidence>
<dbReference type="FunCoup" id="A0A1S3JR58">
    <property type="interactions" value="1975"/>
</dbReference>
<keyword evidence="13" id="KW-0862">Zinc</keyword>
<gene>
    <name evidence="23" type="primary">LOC106175434</name>
</gene>
<dbReference type="EC" id="2.3.2.27" evidence="5"/>
<evidence type="ECO:0000256" key="9">
    <source>
        <dbReference type="ARBA" id="ARBA00022692"/>
    </source>
</evidence>
<evidence type="ECO:0000256" key="20">
    <source>
        <dbReference type="SAM" id="MobiDB-lite"/>
    </source>
</evidence>
<comment type="function">
    <text evidence="18">E3 ubiquitin-protein ligase component of a retrotranslocation channel required for peroxisome organization by mediating export of the PEX5 receptor from peroxisomes to the cytosol, thereby promoting PEX5 recycling. The retrotranslocation channel is composed of PEX2, PEX10 and PEX12; each subunit contributing transmembrane segments that coassemble into an open channel that specifically allows the passage of PEX5 through the peroxisomal membrane. PEX10 also regulates PEX5 recycling by acting as a E3 ubiquitin-protein ligase. When PEX5 recycling is compromised, PEX10 catalyzes polyubiquitination of PEX5 during its passage through the retrotranslocation channel, leading to its degradation.</text>
</comment>
<dbReference type="InterPro" id="IPR025654">
    <property type="entry name" value="PEX2/10"/>
</dbReference>
<dbReference type="SMART" id="SM00184">
    <property type="entry name" value="RING"/>
    <property type="match status" value="1"/>
</dbReference>
<dbReference type="GO" id="GO:0005778">
    <property type="term" value="C:peroxisomal membrane"/>
    <property type="evidence" value="ECO:0007669"/>
    <property type="project" value="UniProtKB-SubCell"/>
</dbReference>
<name>A0A1S3JR58_LINAN</name>
<dbReference type="CDD" id="cd16527">
    <property type="entry name" value="RING-HC_PEX10"/>
    <property type="match status" value="1"/>
</dbReference>
<evidence type="ECO:0000256" key="15">
    <source>
        <dbReference type="ARBA" id="ARBA00022989"/>
    </source>
</evidence>
<keyword evidence="6" id="KW-0813">Transport</keyword>
<evidence type="ECO:0000256" key="17">
    <source>
        <dbReference type="ARBA" id="ARBA00023140"/>
    </source>
</evidence>
<dbReference type="Pfam" id="PF04757">
    <property type="entry name" value="Pex2_Pex12"/>
    <property type="match status" value="1"/>
</dbReference>
<dbReference type="GO" id="GO:0016558">
    <property type="term" value="P:protein import into peroxisome matrix"/>
    <property type="evidence" value="ECO:0007669"/>
    <property type="project" value="InterPro"/>
</dbReference>
<protein>
    <recommendedName>
        <fullName evidence="5">RING-type E3 ubiquitin transferase</fullName>
        <ecNumber evidence="5">2.3.2.27</ecNumber>
    </recommendedName>
</protein>
<dbReference type="InterPro" id="IPR001841">
    <property type="entry name" value="Znf_RING"/>
</dbReference>
<evidence type="ECO:0000313" key="23">
    <source>
        <dbReference type="RefSeq" id="XP_013412893.1"/>
    </source>
</evidence>
<feature type="domain" description="RING-type" evidence="21">
    <location>
        <begin position="248"/>
        <end position="286"/>
    </location>
</feature>
<dbReference type="GO" id="GO:0061630">
    <property type="term" value="F:ubiquitin protein ligase activity"/>
    <property type="evidence" value="ECO:0007669"/>
    <property type="project" value="UniProtKB-EC"/>
</dbReference>
<dbReference type="InterPro" id="IPR006845">
    <property type="entry name" value="Pex_N"/>
</dbReference>
<dbReference type="KEGG" id="lak:106175434"/>
<dbReference type="GO" id="GO:0008270">
    <property type="term" value="F:zinc ion binding"/>
    <property type="evidence" value="ECO:0007669"/>
    <property type="project" value="UniProtKB-KW"/>
</dbReference>
<evidence type="ECO:0000256" key="6">
    <source>
        <dbReference type="ARBA" id="ARBA00022448"/>
    </source>
</evidence>
<evidence type="ECO:0000256" key="16">
    <source>
        <dbReference type="ARBA" id="ARBA00023136"/>
    </source>
</evidence>
<keyword evidence="15" id="KW-1133">Transmembrane helix</keyword>